<dbReference type="AlphaFoldDB" id="A0A2P7S8B7"/>
<proteinExistence type="predicted"/>
<evidence type="ECO:0000313" key="1">
    <source>
        <dbReference type="EMBL" id="PSJ58714.1"/>
    </source>
</evidence>
<accession>A0A2P7S8B7</accession>
<comment type="caution">
    <text evidence="1">The sequence shown here is derived from an EMBL/GenBank/DDBJ whole genome shotgun (WGS) entry which is preliminary data.</text>
</comment>
<organism evidence="1 2">
    <name type="scientific">Kumtagia ephedrae</name>
    <dbReference type="NCBI Taxonomy" id="2116701"/>
    <lineage>
        <taxon>Bacteria</taxon>
        <taxon>Pseudomonadati</taxon>
        <taxon>Pseudomonadota</taxon>
        <taxon>Alphaproteobacteria</taxon>
        <taxon>Hyphomicrobiales</taxon>
        <taxon>Phyllobacteriaceae</taxon>
        <taxon>Kumtagia</taxon>
    </lineage>
</organism>
<dbReference type="Proteomes" id="UP000241229">
    <property type="component" value="Unassembled WGS sequence"/>
</dbReference>
<gene>
    <name evidence="1" type="ORF">C7I84_14620</name>
</gene>
<reference evidence="1 2" key="1">
    <citation type="submission" date="2018-03" db="EMBL/GenBank/DDBJ databases">
        <title>The draft genome of Mesorhizobium sp. 6GN-30.</title>
        <authorList>
            <person name="Liu L."/>
            <person name="Li L."/>
            <person name="Wang T."/>
            <person name="Zhang X."/>
            <person name="Liang L."/>
        </authorList>
    </citation>
    <scope>NUCLEOTIDE SEQUENCE [LARGE SCALE GENOMIC DNA]</scope>
    <source>
        <strain evidence="1 2">6GN30</strain>
    </source>
</reference>
<dbReference type="RefSeq" id="WP_106772940.1">
    <property type="nucleotide sequence ID" value="NZ_PXYK01000013.1"/>
</dbReference>
<name>A0A2P7S8B7_9HYPH</name>
<dbReference type="OrthoDB" id="9768147at2"/>
<protein>
    <submittedName>
        <fullName evidence="1">Uncharacterized protein</fullName>
    </submittedName>
</protein>
<keyword evidence="2" id="KW-1185">Reference proteome</keyword>
<sequence>MWIRLKSNKEGNTLLVSLDQVTHIAPRAGGGSTLYLAMETADPTGRQAKQKLLAVRDSIDDIAPQLEFARTSAVRGRAAQPIT</sequence>
<dbReference type="EMBL" id="PXYK01000013">
    <property type="protein sequence ID" value="PSJ58714.1"/>
    <property type="molecule type" value="Genomic_DNA"/>
</dbReference>
<evidence type="ECO:0000313" key="2">
    <source>
        <dbReference type="Proteomes" id="UP000241229"/>
    </source>
</evidence>